<dbReference type="SUPFAM" id="SSF55144">
    <property type="entry name" value="LigT-like"/>
    <property type="match status" value="1"/>
</dbReference>
<protein>
    <submittedName>
        <fullName evidence="1">2'-5' RNA ligase family protein</fullName>
    </submittedName>
</protein>
<accession>A0ABT9E0C7</accession>
<comment type="caution">
    <text evidence="1">The sequence shown here is derived from an EMBL/GenBank/DDBJ whole genome shotgun (WGS) entry which is preliminary data.</text>
</comment>
<evidence type="ECO:0000313" key="1">
    <source>
        <dbReference type="EMBL" id="MDO9709565.1"/>
    </source>
</evidence>
<gene>
    <name evidence="1" type="ORF">Q7A36_14530</name>
</gene>
<dbReference type="GO" id="GO:0016874">
    <property type="term" value="F:ligase activity"/>
    <property type="evidence" value="ECO:0007669"/>
    <property type="project" value="UniProtKB-KW"/>
</dbReference>
<proteinExistence type="predicted"/>
<sequence>MPEIDPEVLPVAAAVAPLILTLGLDAETQSWLESMRRAHFPPARNLVPAHVTLFHALPGEEAAAIRAVLAEACAALPPSRVRVGPPRSLGRGVAMEIGAPAVATLRDRLAAQWRPWLTAQDRQRWRPHATVQNKVSPERARALYETLAALLPPREARAEALLLWRYRGGPWEPLERFPFTAEAYPREVIL</sequence>
<reference evidence="1 2" key="1">
    <citation type="submission" date="2023-08" db="EMBL/GenBank/DDBJ databases">
        <title>The draft genome sequence of Paracraurococcus sp. LOR1-02.</title>
        <authorList>
            <person name="Kingkaew E."/>
            <person name="Tanasupawat S."/>
        </authorList>
    </citation>
    <scope>NUCLEOTIDE SEQUENCE [LARGE SCALE GENOMIC DNA]</scope>
    <source>
        <strain evidence="1 2">LOR1-02</strain>
    </source>
</reference>
<dbReference type="Pfam" id="PF13563">
    <property type="entry name" value="2_5_RNA_ligase2"/>
    <property type="match status" value="1"/>
</dbReference>
<dbReference type="Gene3D" id="3.90.1140.10">
    <property type="entry name" value="Cyclic phosphodiesterase"/>
    <property type="match status" value="1"/>
</dbReference>
<dbReference type="Proteomes" id="UP001243009">
    <property type="component" value="Unassembled WGS sequence"/>
</dbReference>
<keyword evidence="2" id="KW-1185">Reference proteome</keyword>
<dbReference type="EMBL" id="JAUTWS010000012">
    <property type="protein sequence ID" value="MDO9709565.1"/>
    <property type="molecule type" value="Genomic_DNA"/>
</dbReference>
<dbReference type="InterPro" id="IPR009097">
    <property type="entry name" value="Cyclic_Pdiesterase"/>
</dbReference>
<evidence type="ECO:0000313" key="2">
    <source>
        <dbReference type="Proteomes" id="UP001243009"/>
    </source>
</evidence>
<keyword evidence="1" id="KW-0436">Ligase</keyword>
<organism evidence="1 2">
    <name type="scientific">Paracraurococcus lichenis</name>
    <dbReference type="NCBI Taxonomy" id="3064888"/>
    <lineage>
        <taxon>Bacteria</taxon>
        <taxon>Pseudomonadati</taxon>
        <taxon>Pseudomonadota</taxon>
        <taxon>Alphaproteobacteria</taxon>
        <taxon>Acetobacterales</taxon>
        <taxon>Roseomonadaceae</taxon>
        <taxon>Paracraurococcus</taxon>
    </lineage>
</organism>
<dbReference type="RefSeq" id="WP_305104432.1">
    <property type="nucleotide sequence ID" value="NZ_JAUTWS010000012.1"/>
</dbReference>
<name>A0ABT9E0C7_9PROT</name>